<name>A0A0C9TBV0_SPHS4</name>
<evidence type="ECO:0000313" key="1">
    <source>
        <dbReference type="EMBL" id="KIJ26633.1"/>
    </source>
</evidence>
<dbReference type="EMBL" id="KN837362">
    <property type="protein sequence ID" value="KIJ26633.1"/>
    <property type="molecule type" value="Genomic_DNA"/>
</dbReference>
<accession>A0A0C9TBV0</accession>
<dbReference type="HOGENOM" id="CLU_2401081_0_0_1"/>
<gene>
    <name evidence="1" type="ORF">M422DRAFT_272268</name>
</gene>
<proteinExistence type="predicted"/>
<sequence>MPQSKVLTRSKGIVISHIHDLYRKREGGPSEQLEPVVKFVKKSAFGLRQLGITHFGGIHSNSKDPVNHFTIHALTERRSSSNIWKVKRTIHVY</sequence>
<keyword evidence="2" id="KW-1185">Reference proteome</keyword>
<reference evidence="1 2" key="1">
    <citation type="submission" date="2014-06" db="EMBL/GenBank/DDBJ databases">
        <title>Evolutionary Origins and Diversification of the Mycorrhizal Mutualists.</title>
        <authorList>
            <consortium name="DOE Joint Genome Institute"/>
            <consortium name="Mycorrhizal Genomics Consortium"/>
            <person name="Kohler A."/>
            <person name="Kuo A."/>
            <person name="Nagy L.G."/>
            <person name="Floudas D."/>
            <person name="Copeland A."/>
            <person name="Barry K.W."/>
            <person name="Cichocki N."/>
            <person name="Veneault-Fourrey C."/>
            <person name="LaButti K."/>
            <person name="Lindquist E.A."/>
            <person name="Lipzen A."/>
            <person name="Lundell T."/>
            <person name="Morin E."/>
            <person name="Murat C."/>
            <person name="Riley R."/>
            <person name="Ohm R."/>
            <person name="Sun H."/>
            <person name="Tunlid A."/>
            <person name="Henrissat B."/>
            <person name="Grigoriev I.V."/>
            <person name="Hibbett D.S."/>
            <person name="Martin F."/>
        </authorList>
    </citation>
    <scope>NUCLEOTIDE SEQUENCE [LARGE SCALE GENOMIC DNA]</scope>
    <source>
        <strain evidence="1 2">SS14</strain>
    </source>
</reference>
<organism evidence="1 2">
    <name type="scientific">Sphaerobolus stellatus (strain SS14)</name>
    <dbReference type="NCBI Taxonomy" id="990650"/>
    <lineage>
        <taxon>Eukaryota</taxon>
        <taxon>Fungi</taxon>
        <taxon>Dikarya</taxon>
        <taxon>Basidiomycota</taxon>
        <taxon>Agaricomycotina</taxon>
        <taxon>Agaricomycetes</taxon>
        <taxon>Phallomycetidae</taxon>
        <taxon>Geastrales</taxon>
        <taxon>Sphaerobolaceae</taxon>
        <taxon>Sphaerobolus</taxon>
    </lineage>
</organism>
<dbReference type="Proteomes" id="UP000054279">
    <property type="component" value="Unassembled WGS sequence"/>
</dbReference>
<dbReference type="AlphaFoldDB" id="A0A0C9TBV0"/>
<protein>
    <submittedName>
        <fullName evidence="1">Uncharacterized protein</fullName>
    </submittedName>
</protein>
<evidence type="ECO:0000313" key="2">
    <source>
        <dbReference type="Proteomes" id="UP000054279"/>
    </source>
</evidence>